<gene>
    <name evidence="1" type="ORF">HPBE_LOCUS21200</name>
</gene>
<dbReference type="WBParaSite" id="HPBE_0002120101-mRNA-1">
    <property type="protein sequence ID" value="HPBE_0002120101-mRNA-1"/>
    <property type="gene ID" value="HPBE_0002120101"/>
</dbReference>
<organism evidence="2 3">
    <name type="scientific">Heligmosomoides polygyrus</name>
    <name type="common">Parasitic roundworm</name>
    <dbReference type="NCBI Taxonomy" id="6339"/>
    <lineage>
        <taxon>Eukaryota</taxon>
        <taxon>Metazoa</taxon>
        <taxon>Ecdysozoa</taxon>
        <taxon>Nematoda</taxon>
        <taxon>Chromadorea</taxon>
        <taxon>Rhabditida</taxon>
        <taxon>Rhabditina</taxon>
        <taxon>Rhabditomorpha</taxon>
        <taxon>Strongyloidea</taxon>
        <taxon>Heligmosomidae</taxon>
        <taxon>Heligmosomoides</taxon>
    </lineage>
</organism>
<keyword evidence="2" id="KW-1185">Reference proteome</keyword>
<protein>
    <submittedName>
        <fullName evidence="3">Transposase</fullName>
    </submittedName>
</protein>
<dbReference type="Proteomes" id="UP000050761">
    <property type="component" value="Unassembled WGS sequence"/>
</dbReference>
<reference evidence="3" key="2">
    <citation type="submission" date="2019-09" db="UniProtKB">
        <authorList>
            <consortium name="WormBaseParasite"/>
        </authorList>
    </citation>
    <scope>IDENTIFICATION</scope>
</reference>
<evidence type="ECO:0000313" key="1">
    <source>
        <dbReference type="EMBL" id="VDP23837.1"/>
    </source>
</evidence>
<reference evidence="1 2" key="1">
    <citation type="submission" date="2018-11" db="EMBL/GenBank/DDBJ databases">
        <authorList>
            <consortium name="Pathogen Informatics"/>
        </authorList>
    </citation>
    <scope>NUCLEOTIDE SEQUENCE [LARGE SCALE GENOMIC DNA]</scope>
</reference>
<evidence type="ECO:0000313" key="3">
    <source>
        <dbReference type="WBParaSite" id="HPBE_0002120101-mRNA-1"/>
    </source>
</evidence>
<sequence>MRFTDTRWTRAVTDWIPQDDKRTPGRPRTHWSDFFVIVLNTFRVPRARKIHWSTLARDRDELRRRWCSLEQLDDLGDER</sequence>
<accession>A0A183GFL9</accession>
<accession>A0A3P8B986</accession>
<evidence type="ECO:0000313" key="2">
    <source>
        <dbReference type="Proteomes" id="UP000050761"/>
    </source>
</evidence>
<dbReference type="EMBL" id="UZAH01032780">
    <property type="protein sequence ID" value="VDP23837.1"/>
    <property type="molecule type" value="Genomic_DNA"/>
</dbReference>
<proteinExistence type="predicted"/>
<name>A0A183GFL9_HELPZ</name>
<dbReference type="AlphaFoldDB" id="A0A183GFL9"/>